<feature type="transmembrane region" description="Helical" evidence="1">
    <location>
        <begin position="56"/>
        <end position="85"/>
    </location>
</feature>
<name>A0A3G4ZWK4_9VIRU</name>
<evidence type="ECO:0000313" key="2">
    <source>
        <dbReference type="EMBL" id="AYV79276.1"/>
    </source>
</evidence>
<organism evidence="2">
    <name type="scientific">Faunusvirus sp</name>
    <dbReference type="NCBI Taxonomy" id="2487766"/>
    <lineage>
        <taxon>Viruses</taxon>
        <taxon>Varidnaviria</taxon>
        <taxon>Bamfordvirae</taxon>
        <taxon>Nucleocytoviricota</taxon>
        <taxon>Megaviricetes</taxon>
        <taxon>Imitervirales</taxon>
        <taxon>Mimiviridae</taxon>
    </lineage>
</organism>
<keyword evidence="1" id="KW-0812">Transmembrane</keyword>
<protein>
    <submittedName>
        <fullName evidence="2">Uncharacterized protein</fullName>
    </submittedName>
</protein>
<keyword evidence="1" id="KW-1133">Transmembrane helix</keyword>
<gene>
    <name evidence="2" type="ORF">Faunusvirus7_24</name>
</gene>
<feature type="transmembrane region" description="Helical" evidence="1">
    <location>
        <begin position="12"/>
        <end position="36"/>
    </location>
</feature>
<keyword evidence="1" id="KW-0472">Membrane</keyword>
<dbReference type="EMBL" id="MK072138">
    <property type="protein sequence ID" value="AYV79276.1"/>
    <property type="molecule type" value="Genomic_DNA"/>
</dbReference>
<sequence length="209" mass="24290">MFGKKRDDASYMMFIICYGIALVLATELFGGFINWLDLFNIYSKINYETVKSSYSFKLFHTVIFMAIELAIVFSSILMINIEYIISAFYPTQKVYLLHYDVSNNMDIYKLWIATIMTVIICNISFYMKHQFITTMVIMLINPVVSYILVTAIHNYINKLKYTTFIDFRNTSNISNISLGLQTPTKIIKTVNDMIFSPTARAREQTRAQV</sequence>
<proteinExistence type="predicted"/>
<reference evidence="2" key="1">
    <citation type="submission" date="2018-10" db="EMBL/GenBank/DDBJ databases">
        <title>Hidden diversity of soil giant viruses.</title>
        <authorList>
            <person name="Schulz F."/>
            <person name="Alteio L."/>
            <person name="Goudeau D."/>
            <person name="Ryan E.M."/>
            <person name="Malmstrom R.R."/>
            <person name="Blanchard J."/>
            <person name="Woyke T."/>
        </authorList>
    </citation>
    <scope>NUCLEOTIDE SEQUENCE</scope>
    <source>
        <strain evidence="2">FNV1</strain>
    </source>
</reference>
<feature type="transmembrane region" description="Helical" evidence="1">
    <location>
        <begin position="106"/>
        <end position="125"/>
    </location>
</feature>
<feature type="transmembrane region" description="Helical" evidence="1">
    <location>
        <begin position="131"/>
        <end position="152"/>
    </location>
</feature>
<evidence type="ECO:0000256" key="1">
    <source>
        <dbReference type="SAM" id="Phobius"/>
    </source>
</evidence>
<accession>A0A3G4ZWK4</accession>